<feature type="domain" description="Fatty acid desaturase" evidence="15">
    <location>
        <begin position="398"/>
        <end position="601"/>
    </location>
</feature>
<dbReference type="CDD" id="cd03505">
    <property type="entry name" value="Delta9-FADS-like"/>
    <property type="match status" value="2"/>
</dbReference>
<evidence type="ECO:0000256" key="11">
    <source>
        <dbReference type="ARBA" id="ARBA00023136"/>
    </source>
</evidence>
<dbReference type="EMBL" id="JABDTM020024508">
    <property type="protein sequence ID" value="KAH0814221.1"/>
    <property type="molecule type" value="Genomic_DNA"/>
</dbReference>
<feature type="transmembrane region" description="Helical" evidence="14">
    <location>
        <begin position="370"/>
        <end position="391"/>
    </location>
</feature>
<keyword evidence="9" id="KW-0408">Iron</keyword>
<evidence type="ECO:0000256" key="9">
    <source>
        <dbReference type="ARBA" id="ARBA00023004"/>
    </source>
</evidence>
<dbReference type="Pfam" id="PF00487">
    <property type="entry name" value="FA_desaturase"/>
    <property type="match status" value="2"/>
</dbReference>
<evidence type="ECO:0000313" key="17">
    <source>
        <dbReference type="Proteomes" id="UP000719412"/>
    </source>
</evidence>
<dbReference type="GO" id="GO:0005789">
    <property type="term" value="C:endoplasmic reticulum membrane"/>
    <property type="evidence" value="ECO:0007669"/>
    <property type="project" value="TreeGrafter"/>
</dbReference>
<evidence type="ECO:0000256" key="3">
    <source>
        <dbReference type="ARBA" id="ARBA00022516"/>
    </source>
</evidence>
<evidence type="ECO:0000256" key="10">
    <source>
        <dbReference type="ARBA" id="ARBA00023098"/>
    </source>
</evidence>
<dbReference type="PROSITE" id="PS00476">
    <property type="entry name" value="FATTY_ACID_DESATUR_1"/>
    <property type="match status" value="2"/>
</dbReference>
<keyword evidence="11 14" id="KW-0472">Membrane</keyword>
<feature type="transmembrane region" description="Helical" evidence="14">
    <location>
        <begin position="56"/>
        <end position="76"/>
    </location>
</feature>
<evidence type="ECO:0000256" key="12">
    <source>
        <dbReference type="ARBA" id="ARBA00023160"/>
    </source>
</evidence>
<reference evidence="16" key="1">
    <citation type="journal article" date="2020" name="J Insects Food Feed">
        <title>The yellow mealworm (Tenebrio molitor) genome: a resource for the emerging insects as food and feed industry.</title>
        <authorList>
            <person name="Eriksson T."/>
            <person name="Andere A."/>
            <person name="Kelstrup H."/>
            <person name="Emery V."/>
            <person name="Picard C."/>
        </authorList>
    </citation>
    <scope>NUCLEOTIDE SEQUENCE</scope>
    <source>
        <strain evidence="16">Stoneville</strain>
        <tissue evidence="16">Whole head</tissue>
    </source>
</reference>
<evidence type="ECO:0000256" key="6">
    <source>
        <dbReference type="ARBA" id="ARBA00022832"/>
    </source>
</evidence>
<dbReference type="AlphaFoldDB" id="A0A8J6LHY6"/>
<sequence>MPPNSTTFDSVSPTVPPPETKTYKYEIVWKKVIFFAYLHIGAVYGLYLLVTEAKWATWLWGYLIIFISTQGTGAGAHRLWCHRTYKAKLPLRILLAFYQTITFQKDIYDWCRDHRVHHKYSDTDSDPHNASRGFFYSHIGWLMIKKQEEVTSKGKKLDLSDLEADPVVMFQRKYYWYLAPVIAFLMPAAVPWYFWNESFEVSWYVCSILRYCLTLNGTCLVNSAAHIFGTRPYDKNILPTQNLLVSYITNGEGFHNYHHAFPWDYKAAELGGYYGNWTTAFIDLMAKIGWAYDLKSASVEMVEKKAMRTGDGSWTFDTPNEKAVWGWDDKNMDENDIKMAEVSYRTATKTLLKEEPAANFTVDDILWKKVFYFFYLHVSAFYGLYLLTTTASWKTTIWSYFLLLCCVEGITVGTHRLWSHRAFKAKLPLRILLAFFQTLTFQKDVYDWVRDHRVHHKYADTNADPHNATRGFFFSHMGWMMIKKHKEVIEKGKALDMSDLEADPVVMIQRKYYWKVWAPLVTFLIPSIIPWYFWNEKYSVCWHACNMLRVCISLHGASSVNSAAHKWGTKPYDKNMRAVETTTVSLISLGEGFHNYHHTFPWDYKAAELGSYDLNWNTAFIDFMAKIGWAYDLKTATKEMVEKRAGRTGDGSRGEVVEGHGYGEVNVWGWGDKDMDREDMDMAKITCQEKST</sequence>
<evidence type="ECO:0000256" key="1">
    <source>
        <dbReference type="ARBA" id="ARBA00004141"/>
    </source>
</evidence>
<keyword evidence="4 13" id="KW-0812">Transmembrane</keyword>
<evidence type="ECO:0000256" key="13">
    <source>
        <dbReference type="RuleBase" id="RU000581"/>
    </source>
</evidence>
<dbReference type="PANTHER" id="PTHR11351">
    <property type="entry name" value="ACYL-COA DESATURASE"/>
    <property type="match status" value="1"/>
</dbReference>
<feature type="transmembrane region" description="Helical" evidence="14">
    <location>
        <begin position="397"/>
        <end position="418"/>
    </location>
</feature>
<evidence type="ECO:0000256" key="7">
    <source>
        <dbReference type="ARBA" id="ARBA00022989"/>
    </source>
</evidence>
<feature type="domain" description="Fatty acid desaturase" evidence="15">
    <location>
        <begin position="54"/>
        <end position="262"/>
    </location>
</feature>
<evidence type="ECO:0000256" key="4">
    <source>
        <dbReference type="ARBA" id="ARBA00022692"/>
    </source>
</evidence>
<evidence type="ECO:0000256" key="8">
    <source>
        <dbReference type="ARBA" id="ARBA00023002"/>
    </source>
</evidence>
<keyword evidence="5" id="KW-0479">Metal-binding</keyword>
<dbReference type="PANTHER" id="PTHR11351:SF98">
    <property type="entry name" value="RE43130P"/>
    <property type="match status" value="1"/>
</dbReference>
<keyword evidence="8 13" id="KW-0560">Oxidoreductase</keyword>
<protein>
    <recommendedName>
        <fullName evidence="15">Fatty acid desaturase domain-containing protein</fullName>
    </recommendedName>
</protein>
<evidence type="ECO:0000256" key="2">
    <source>
        <dbReference type="ARBA" id="ARBA00009295"/>
    </source>
</evidence>
<dbReference type="InterPro" id="IPR015876">
    <property type="entry name" value="Acyl-CoA_DS"/>
</dbReference>
<comment type="caution">
    <text evidence="16">The sequence shown here is derived from an EMBL/GenBank/DDBJ whole genome shotgun (WGS) entry which is preliminary data.</text>
</comment>
<comment type="cofactor">
    <cofactor evidence="13">
        <name>Fe(2+)</name>
        <dbReference type="ChEBI" id="CHEBI:29033"/>
    </cofactor>
</comment>
<keyword evidence="7 14" id="KW-1133">Transmembrane helix</keyword>
<accession>A0A8J6LHY6</accession>
<keyword evidence="3 13" id="KW-0444">Lipid biosynthesis</keyword>
<dbReference type="InterPro" id="IPR005804">
    <property type="entry name" value="FA_desaturase_dom"/>
</dbReference>
<dbReference type="InterPro" id="IPR001522">
    <property type="entry name" value="FADS-1_CS"/>
</dbReference>
<comment type="similarity">
    <text evidence="2 13">Belongs to the fatty acid desaturase type 1 family.</text>
</comment>
<evidence type="ECO:0000259" key="15">
    <source>
        <dbReference type="Pfam" id="PF00487"/>
    </source>
</evidence>
<gene>
    <name evidence="16" type="ORF">GEV33_008571</name>
</gene>
<dbReference type="PRINTS" id="PR00075">
    <property type="entry name" value="FACDDSATRASE"/>
</dbReference>
<proteinExistence type="inferred from homology"/>
<keyword evidence="10" id="KW-0443">Lipid metabolism</keyword>
<name>A0A8J6LHY6_TENMO</name>
<dbReference type="GO" id="GO:0005506">
    <property type="term" value="F:iron ion binding"/>
    <property type="evidence" value="ECO:0007669"/>
    <property type="project" value="TreeGrafter"/>
</dbReference>
<reference evidence="16" key="2">
    <citation type="submission" date="2021-08" db="EMBL/GenBank/DDBJ databases">
        <authorList>
            <person name="Eriksson T."/>
        </authorList>
    </citation>
    <scope>NUCLEOTIDE SEQUENCE</scope>
    <source>
        <strain evidence="16">Stoneville</strain>
        <tissue evidence="16">Whole head</tissue>
    </source>
</reference>
<feature type="transmembrane region" description="Helical" evidence="14">
    <location>
        <begin position="201"/>
        <end position="221"/>
    </location>
</feature>
<evidence type="ECO:0000256" key="5">
    <source>
        <dbReference type="ARBA" id="ARBA00022723"/>
    </source>
</evidence>
<dbReference type="GO" id="GO:0004768">
    <property type="term" value="F:stearoyl-CoA 9-desaturase activity"/>
    <property type="evidence" value="ECO:0007669"/>
    <property type="project" value="TreeGrafter"/>
</dbReference>
<comment type="domain">
    <text evidence="13">The histidine box domains are involved in binding the catalytic metal ions.</text>
</comment>
<keyword evidence="12 13" id="KW-0275">Fatty acid biosynthesis</keyword>
<evidence type="ECO:0000256" key="14">
    <source>
        <dbReference type="SAM" id="Phobius"/>
    </source>
</evidence>
<keyword evidence="6" id="KW-0276">Fatty acid metabolism</keyword>
<feature type="transmembrane region" description="Helical" evidence="14">
    <location>
        <begin position="516"/>
        <end position="534"/>
    </location>
</feature>
<keyword evidence="17" id="KW-1185">Reference proteome</keyword>
<feature type="transmembrane region" description="Helical" evidence="14">
    <location>
        <begin position="32"/>
        <end position="50"/>
    </location>
</feature>
<comment type="subcellular location">
    <subcellularLocation>
        <location evidence="1">Membrane</location>
        <topology evidence="1">Multi-pass membrane protein</topology>
    </subcellularLocation>
</comment>
<feature type="transmembrane region" description="Helical" evidence="14">
    <location>
        <begin position="174"/>
        <end position="195"/>
    </location>
</feature>
<dbReference type="Proteomes" id="UP000719412">
    <property type="component" value="Unassembled WGS sequence"/>
</dbReference>
<organism evidence="16 17">
    <name type="scientific">Tenebrio molitor</name>
    <name type="common">Yellow mealworm beetle</name>
    <dbReference type="NCBI Taxonomy" id="7067"/>
    <lineage>
        <taxon>Eukaryota</taxon>
        <taxon>Metazoa</taxon>
        <taxon>Ecdysozoa</taxon>
        <taxon>Arthropoda</taxon>
        <taxon>Hexapoda</taxon>
        <taxon>Insecta</taxon>
        <taxon>Pterygota</taxon>
        <taxon>Neoptera</taxon>
        <taxon>Endopterygota</taxon>
        <taxon>Coleoptera</taxon>
        <taxon>Polyphaga</taxon>
        <taxon>Cucujiformia</taxon>
        <taxon>Tenebrionidae</taxon>
        <taxon>Tenebrio</taxon>
    </lineage>
</organism>
<dbReference type="GO" id="GO:0006636">
    <property type="term" value="P:unsaturated fatty acid biosynthetic process"/>
    <property type="evidence" value="ECO:0007669"/>
    <property type="project" value="TreeGrafter"/>
</dbReference>
<evidence type="ECO:0000313" key="16">
    <source>
        <dbReference type="EMBL" id="KAH0814221.1"/>
    </source>
</evidence>